<accession>A0ABP8VGV7</accession>
<protein>
    <submittedName>
        <fullName evidence="1">Uncharacterized protein</fullName>
    </submittedName>
</protein>
<reference evidence="2" key="1">
    <citation type="journal article" date="2019" name="Int. J. Syst. Evol. Microbiol.">
        <title>The Global Catalogue of Microorganisms (GCM) 10K type strain sequencing project: providing services to taxonomists for standard genome sequencing and annotation.</title>
        <authorList>
            <consortium name="The Broad Institute Genomics Platform"/>
            <consortium name="The Broad Institute Genome Sequencing Center for Infectious Disease"/>
            <person name="Wu L."/>
            <person name="Ma J."/>
        </authorList>
    </citation>
    <scope>NUCLEOTIDE SEQUENCE [LARGE SCALE GENOMIC DNA]</scope>
    <source>
        <strain evidence="2">JCM 18054</strain>
    </source>
</reference>
<evidence type="ECO:0000313" key="2">
    <source>
        <dbReference type="Proteomes" id="UP001500192"/>
    </source>
</evidence>
<dbReference type="RefSeq" id="WP_346055890.1">
    <property type="nucleotide sequence ID" value="NZ_BAABIB010000125.1"/>
</dbReference>
<organism evidence="1 2">
    <name type="scientific">Amycolatopsis dongchuanensis</name>
    <dbReference type="NCBI Taxonomy" id="1070866"/>
    <lineage>
        <taxon>Bacteria</taxon>
        <taxon>Bacillati</taxon>
        <taxon>Actinomycetota</taxon>
        <taxon>Actinomycetes</taxon>
        <taxon>Pseudonocardiales</taxon>
        <taxon>Pseudonocardiaceae</taxon>
        <taxon>Amycolatopsis</taxon>
    </lineage>
</organism>
<sequence>MSYDLAVWEGARTESDVEADATFHLLYQRYVESSVASPVSAGIREFVAAMLERWPDLTEQNVETCPWVTSSFADNANGPFCYFGINWTVAPEVSAEAAEIAAASGLVCFDPQTRSLR</sequence>
<dbReference type="EMBL" id="BAABIB010000125">
    <property type="protein sequence ID" value="GAA4662182.1"/>
    <property type="molecule type" value="Genomic_DNA"/>
</dbReference>
<dbReference type="Proteomes" id="UP001500192">
    <property type="component" value="Unassembled WGS sequence"/>
</dbReference>
<proteinExistence type="predicted"/>
<keyword evidence="2" id="KW-1185">Reference proteome</keyword>
<evidence type="ECO:0000313" key="1">
    <source>
        <dbReference type="EMBL" id="GAA4662182.1"/>
    </source>
</evidence>
<gene>
    <name evidence="1" type="ORF">GCM10023214_63160</name>
</gene>
<comment type="caution">
    <text evidence="1">The sequence shown here is derived from an EMBL/GenBank/DDBJ whole genome shotgun (WGS) entry which is preliminary data.</text>
</comment>
<name>A0ABP8VGV7_9PSEU</name>